<reference evidence="1 2" key="1">
    <citation type="submission" date="2020-01" db="EMBL/GenBank/DDBJ databases">
        <title>Insect and environment-associated Actinomycetes.</title>
        <authorList>
            <person name="Currrie C."/>
            <person name="Chevrette M."/>
            <person name="Carlson C."/>
            <person name="Stubbendieck R."/>
            <person name="Wendt-Pienkowski E."/>
        </authorList>
    </citation>
    <scope>NUCLEOTIDE SEQUENCE [LARGE SCALE GENOMIC DNA]</scope>
    <source>
        <strain evidence="1 2">SID10258</strain>
    </source>
</reference>
<name>A0A6L9QGE5_9ACTN</name>
<dbReference type="Proteomes" id="UP000475532">
    <property type="component" value="Unassembled WGS sequence"/>
</dbReference>
<dbReference type="EMBL" id="JAAGLI010000409">
    <property type="protein sequence ID" value="NEA24148.1"/>
    <property type="molecule type" value="Genomic_DNA"/>
</dbReference>
<evidence type="ECO:0000313" key="1">
    <source>
        <dbReference type="EMBL" id="NEA24148.1"/>
    </source>
</evidence>
<organism evidence="1 2">
    <name type="scientific">Actinomadura bangladeshensis</name>
    <dbReference type="NCBI Taxonomy" id="453573"/>
    <lineage>
        <taxon>Bacteria</taxon>
        <taxon>Bacillati</taxon>
        <taxon>Actinomycetota</taxon>
        <taxon>Actinomycetes</taxon>
        <taxon>Streptosporangiales</taxon>
        <taxon>Thermomonosporaceae</taxon>
        <taxon>Actinomadura</taxon>
    </lineage>
</organism>
<comment type="caution">
    <text evidence="1">The sequence shown here is derived from an EMBL/GenBank/DDBJ whole genome shotgun (WGS) entry which is preliminary data.</text>
</comment>
<protein>
    <submittedName>
        <fullName evidence="1">Uncharacterized protein</fullName>
    </submittedName>
</protein>
<feature type="non-terminal residue" evidence="1">
    <location>
        <position position="52"/>
    </location>
</feature>
<gene>
    <name evidence="1" type="ORF">G3I70_16860</name>
</gene>
<accession>A0A6L9QGE5</accession>
<dbReference type="AlphaFoldDB" id="A0A6L9QGE5"/>
<evidence type="ECO:0000313" key="2">
    <source>
        <dbReference type="Proteomes" id="UP000475532"/>
    </source>
</evidence>
<sequence length="52" mass="5570">MSKAPDPRHRGRHARPPSELAIRWNRLVAAVRASGRRRSAAAGALAAAMLAL</sequence>
<proteinExistence type="predicted"/>